<dbReference type="InterPro" id="IPR013785">
    <property type="entry name" value="Aldolase_TIM"/>
</dbReference>
<dbReference type="GO" id="GO:0004419">
    <property type="term" value="F:hydroxymethylglutaryl-CoA lyase activity"/>
    <property type="evidence" value="ECO:0007669"/>
    <property type="project" value="TreeGrafter"/>
</dbReference>
<dbReference type="RefSeq" id="WP_088411050.1">
    <property type="nucleotide sequence ID" value="NZ_CP021995.1"/>
</dbReference>
<dbReference type="InterPro" id="IPR000891">
    <property type="entry name" value="PYR_CT"/>
</dbReference>
<sequence length="316" mass="33291">MSRFIQIVEVGPRDGLQNEKTVLEPAVRADFVQRLEAAGARRIEAVSFVHPKYVPQMAGAEEVMAALPRLEGRSRIGLVLNGKGYDRALGTAVDEVNVAMSVTDGFGVKNQGLGVDQQVQMLSDIVAGRANADGAPGATPRLSATLSCVWGCPFDGEVSVEQVSDLVARVAALGVEEIALADTIGVGDPWSVTKKVEAARKAAPDATLRLHFHDTRNTGLANAYAGVEAGVDVLDASVGGIGGCPFAPGATGNIATEDLVYMLERAGYATGYDLDRLINTARWISDQIDKPRLSALSRTGGWGHGFNSVENSAAFR</sequence>
<evidence type="ECO:0000259" key="4">
    <source>
        <dbReference type="PROSITE" id="PS50991"/>
    </source>
</evidence>
<dbReference type="GO" id="GO:0046872">
    <property type="term" value="F:metal ion binding"/>
    <property type="evidence" value="ECO:0007669"/>
    <property type="project" value="UniProtKB-KW"/>
</dbReference>
<dbReference type="SUPFAM" id="SSF51569">
    <property type="entry name" value="Aldolase"/>
    <property type="match status" value="1"/>
</dbReference>
<dbReference type="CDD" id="cd07938">
    <property type="entry name" value="DRE_TIM_HMGL"/>
    <property type="match status" value="1"/>
</dbReference>
<dbReference type="Proteomes" id="UP000197024">
    <property type="component" value="Chromosome"/>
</dbReference>
<evidence type="ECO:0000313" key="5">
    <source>
        <dbReference type="EMBL" id="ASD27364.1"/>
    </source>
</evidence>
<comment type="similarity">
    <text evidence="1">Belongs to the HMG-CoA lyase family.</text>
</comment>
<keyword evidence="3 5" id="KW-0456">Lyase</keyword>
<reference evidence="5 6" key="1">
    <citation type="submission" date="2017-06" db="EMBL/GenBank/DDBJ databases">
        <title>Biodegradation of gentamicin by bacterial consortia AMQD4 in synthetic medium and raw gentamicin sewage.</title>
        <authorList>
            <person name="Chang H."/>
            <person name="Feng Y."/>
            <person name="Li Z."/>
            <person name="Xue J."/>
            <person name="Cheng D."/>
        </authorList>
    </citation>
    <scope>NUCLEOTIDE SEQUENCE [LARGE SCALE GENOMIC DNA]</scope>
    <source>
        <strain evidence="5 6">BZC3</strain>
    </source>
</reference>
<evidence type="ECO:0000313" key="6">
    <source>
        <dbReference type="Proteomes" id="UP000197024"/>
    </source>
</evidence>
<dbReference type="GO" id="GO:0006552">
    <property type="term" value="P:L-leucine catabolic process"/>
    <property type="evidence" value="ECO:0007669"/>
    <property type="project" value="TreeGrafter"/>
</dbReference>
<proteinExistence type="inferred from homology"/>
<evidence type="ECO:0000256" key="2">
    <source>
        <dbReference type="ARBA" id="ARBA00022723"/>
    </source>
</evidence>
<evidence type="ECO:0000256" key="1">
    <source>
        <dbReference type="ARBA" id="ARBA00009405"/>
    </source>
</evidence>
<dbReference type="PROSITE" id="PS50991">
    <property type="entry name" value="PYR_CT"/>
    <property type="match status" value="1"/>
</dbReference>
<gene>
    <name evidence="5" type="ORF">CD943_10995</name>
</gene>
<reference evidence="5 6" key="2">
    <citation type="submission" date="2017-06" db="EMBL/GenBank/DDBJ databases">
        <authorList>
            <person name="Kim H.J."/>
            <person name="Triplett B.A."/>
        </authorList>
    </citation>
    <scope>NUCLEOTIDE SEQUENCE [LARGE SCALE GENOMIC DNA]</scope>
    <source>
        <strain evidence="5 6">BZC3</strain>
    </source>
</reference>
<dbReference type="EMBL" id="CP021995">
    <property type="protein sequence ID" value="ASD27364.1"/>
    <property type="molecule type" value="Genomic_DNA"/>
</dbReference>
<dbReference type="NCBIfam" id="NF004283">
    <property type="entry name" value="PRK05692.1"/>
    <property type="match status" value="1"/>
</dbReference>
<keyword evidence="2" id="KW-0479">Metal-binding</keyword>
<dbReference type="STRING" id="293.GCA_000988015_00998"/>
<organism evidence="5 6">
    <name type="scientific">Brevundimonas diminuta</name>
    <name type="common">Pseudomonas diminuta</name>
    <dbReference type="NCBI Taxonomy" id="293"/>
    <lineage>
        <taxon>Bacteria</taxon>
        <taxon>Pseudomonadati</taxon>
        <taxon>Pseudomonadota</taxon>
        <taxon>Alphaproteobacteria</taxon>
        <taxon>Caulobacterales</taxon>
        <taxon>Caulobacteraceae</taxon>
        <taxon>Brevundimonas</taxon>
    </lineage>
</organism>
<accession>A0A1Z3LYT6</accession>
<protein>
    <submittedName>
        <fullName evidence="5">Hydroxymethylglutaryl-CoA lyase</fullName>
    </submittedName>
</protein>
<dbReference type="GO" id="GO:0046951">
    <property type="term" value="P:ketone body biosynthetic process"/>
    <property type="evidence" value="ECO:0007669"/>
    <property type="project" value="TreeGrafter"/>
</dbReference>
<dbReference type="AlphaFoldDB" id="A0A1Z3LYT6"/>
<dbReference type="Gene3D" id="3.20.20.70">
    <property type="entry name" value="Aldolase class I"/>
    <property type="match status" value="1"/>
</dbReference>
<name>A0A1Z3LYT6_BREDI</name>
<evidence type="ECO:0000256" key="3">
    <source>
        <dbReference type="ARBA" id="ARBA00023239"/>
    </source>
</evidence>
<feature type="domain" description="Pyruvate carboxyltransferase" evidence="4">
    <location>
        <begin position="5"/>
        <end position="278"/>
    </location>
</feature>
<dbReference type="PANTHER" id="PTHR42738">
    <property type="entry name" value="HYDROXYMETHYLGLUTARYL-COA LYASE"/>
    <property type="match status" value="1"/>
</dbReference>
<dbReference type="Pfam" id="PF00682">
    <property type="entry name" value="HMGL-like"/>
    <property type="match status" value="1"/>
</dbReference>
<dbReference type="PANTHER" id="PTHR42738:SF7">
    <property type="entry name" value="HYDROXYMETHYLGLUTARYL-COA LYASE"/>
    <property type="match status" value="1"/>
</dbReference>
<dbReference type="InterPro" id="IPR043594">
    <property type="entry name" value="HMGL"/>
</dbReference>